<evidence type="ECO:0008006" key="5">
    <source>
        <dbReference type="Google" id="ProtNLM"/>
    </source>
</evidence>
<dbReference type="EMBL" id="JAINDJ010000003">
    <property type="protein sequence ID" value="KAG9452391.1"/>
    <property type="molecule type" value="Genomic_DNA"/>
</dbReference>
<dbReference type="PANTHER" id="PTHR33322:SF3">
    <property type="entry name" value="BAG FAMILY MOLECULAR CHAPERONE REGULATOR 7"/>
    <property type="match status" value="1"/>
</dbReference>
<reference evidence="3 4" key="1">
    <citation type="submission" date="2021-07" db="EMBL/GenBank/DDBJ databases">
        <title>The Aristolochia fimbriata genome: insights into angiosperm evolution, floral development and chemical biosynthesis.</title>
        <authorList>
            <person name="Jiao Y."/>
        </authorList>
    </citation>
    <scope>NUCLEOTIDE SEQUENCE [LARGE SCALE GENOMIC DNA]</scope>
    <source>
        <strain evidence="3">IBCAS-2021</strain>
        <tissue evidence="3">Leaf</tissue>
    </source>
</reference>
<keyword evidence="1" id="KW-0143">Chaperone</keyword>
<dbReference type="PROSITE" id="PS50096">
    <property type="entry name" value="IQ"/>
    <property type="match status" value="1"/>
</dbReference>
<keyword evidence="4" id="KW-1185">Reference proteome</keyword>
<name>A0AAV7EV71_ARIFI</name>
<evidence type="ECO:0000256" key="1">
    <source>
        <dbReference type="ARBA" id="ARBA00023186"/>
    </source>
</evidence>
<evidence type="ECO:0000313" key="4">
    <source>
        <dbReference type="Proteomes" id="UP000825729"/>
    </source>
</evidence>
<evidence type="ECO:0000313" key="3">
    <source>
        <dbReference type="EMBL" id="KAG9452391.1"/>
    </source>
</evidence>
<protein>
    <recommendedName>
        <fullName evidence="5">BAG domain-containing protein</fullName>
    </recommendedName>
</protein>
<dbReference type="PANTHER" id="PTHR33322">
    <property type="entry name" value="BAG DOMAIN CONTAINING PROTEIN, EXPRESSED"/>
    <property type="match status" value="1"/>
</dbReference>
<sequence>MSRFQIMDLFEPSSSVTYKQASFFRSKPSLLYPFAAPPFLVEEEEVGLGFSLEVLNPKPNPFDLMIYSPPSPFEVFETAIDLIQADKTALSSAFKRYRERRDTELYLQHLTDRVSALELGFDRALNAKKPNVEDRKYKWVAEYKGLEDGGAEKKYKLHAEIKQAKGKDGKLTGGVEKSFQWTSAVKGKGMDAPISKSYTFKSTTAPAGEAIAAEKPKKKKQPQPPRLVEIEEPADPAALALKQIFEKRKSSVNKNDKGKKKELSRQDAALIIQVYFRAHLVRRSQALRGLRELAVAKAKLKEIRARFNNFSYRRRIATDAEEKQRFSERIIVLLLTVDAVEGVDYMVRSAQRSMVAELEAMLQFVDPQPPGKLGSLKRRKFDLPEVGPIQKEIAFGVAEVMQMLDQSENGSSAFPEGSSS</sequence>
<dbReference type="AlphaFoldDB" id="A0AAV7EV71"/>
<feature type="region of interest" description="Disordered" evidence="2">
    <location>
        <begin position="209"/>
        <end position="229"/>
    </location>
</feature>
<proteinExistence type="predicted"/>
<dbReference type="InterPro" id="IPR040400">
    <property type="entry name" value="BAG5/6/7/8"/>
</dbReference>
<dbReference type="Proteomes" id="UP000825729">
    <property type="component" value="Unassembled WGS sequence"/>
</dbReference>
<organism evidence="3 4">
    <name type="scientific">Aristolochia fimbriata</name>
    <name type="common">White veined hardy Dutchman's pipe vine</name>
    <dbReference type="NCBI Taxonomy" id="158543"/>
    <lineage>
        <taxon>Eukaryota</taxon>
        <taxon>Viridiplantae</taxon>
        <taxon>Streptophyta</taxon>
        <taxon>Embryophyta</taxon>
        <taxon>Tracheophyta</taxon>
        <taxon>Spermatophyta</taxon>
        <taxon>Magnoliopsida</taxon>
        <taxon>Magnoliidae</taxon>
        <taxon>Piperales</taxon>
        <taxon>Aristolochiaceae</taxon>
        <taxon>Aristolochia</taxon>
    </lineage>
</organism>
<dbReference type="GO" id="GO:0009506">
    <property type="term" value="C:plasmodesma"/>
    <property type="evidence" value="ECO:0007669"/>
    <property type="project" value="TreeGrafter"/>
</dbReference>
<comment type="caution">
    <text evidence="3">The sequence shown here is derived from an EMBL/GenBank/DDBJ whole genome shotgun (WGS) entry which is preliminary data.</text>
</comment>
<gene>
    <name evidence="3" type="ORF">H6P81_005295</name>
</gene>
<dbReference type="GO" id="GO:0006457">
    <property type="term" value="P:protein folding"/>
    <property type="evidence" value="ECO:0007669"/>
    <property type="project" value="TreeGrafter"/>
</dbReference>
<accession>A0AAV7EV71</accession>
<evidence type="ECO:0000256" key="2">
    <source>
        <dbReference type="SAM" id="MobiDB-lite"/>
    </source>
</evidence>